<evidence type="ECO:0000256" key="1">
    <source>
        <dbReference type="SAM" id="SignalP"/>
    </source>
</evidence>
<accession>A0A848L1Z3</accession>
<dbReference type="RefSeq" id="WP_170196969.1">
    <property type="nucleotide sequence ID" value="NZ_JABBNB010000036.1"/>
</dbReference>
<evidence type="ECO:0000313" key="3">
    <source>
        <dbReference type="Proteomes" id="UP000550729"/>
    </source>
</evidence>
<proteinExistence type="predicted"/>
<gene>
    <name evidence="2" type="ORF">HH308_24905</name>
</gene>
<reference evidence="2 3" key="1">
    <citation type="submission" date="2020-04" db="EMBL/GenBank/DDBJ databases">
        <title>Gordonia sp. nov. TBRC 11910.</title>
        <authorList>
            <person name="Suriyachadkun C."/>
        </authorList>
    </citation>
    <scope>NUCLEOTIDE SEQUENCE [LARGE SCALE GENOMIC DNA]</scope>
    <source>
        <strain evidence="2 3">TBRC 11910</strain>
    </source>
</reference>
<comment type="caution">
    <text evidence="2">The sequence shown here is derived from an EMBL/GenBank/DDBJ whole genome shotgun (WGS) entry which is preliminary data.</text>
</comment>
<organism evidence="2 3">
    <name type="scientific">Gordonia asplenii</name>
    <dbReference type="NCBI Taxonomy" id="2725283"/>
    <lineage>
        <taxon>Bacteria</taxon>
        <taxon>Bacillati</taxon>
        <taxon>Actinomycetota</taxon>
        <taxon>Actinomycetes</taxon>
        <taxon>Mycobacteriales</taxon>
        <taxon>Gordoniaceae</taxon>
        <taxon>Gordonia</taxon>
    </lineage>
</organism>
<dbReference type="AlphaFoldDB" id="A0A848L1Z3"/>
<evidence type="ECO:0000313" key="2">
    <source>
        <dbReference type="EMBL" id="NMO04462.1"/>
    </source>
</evidence>
<feature type="chain" id="PRO_5032967221" evidence="1">
    <location>
        <begin position="25"/>
        <end position="148"/>
    </location>
</feature>
<keyword evidence="3" id="KW-1185">Reference proteome</keyword>
<protein>
    <submittedName>
        <fullName evidence="2">Uncharacterized protein</fullName>
    </submittedName>
</protein>
<feature type="signal peptide" evidence="1">
    <location>
        <begin position="1"/>
        <end position="24"/>
    </location>
</feature>
<name>A0A848L1Z3_9ACTN</name>
<dbReference type="EMBL" id="JABBNB010000036">
    <property type="protein sequence ID" value="NMO04462.1"/>
    <property type="molecule type" value="Genomic_DNA"/>
</dbReference>
<keyword evidence="1" id="KW-0732">Signal</keyword>
<dbReference type="Proteomes" id="UP000550729">
    <property type="component" value="Unassembled WGS sequence"/>
</dbReference>
<sequence>MRHLMIVILLAGGLALLPSTPAAAAPCGNLPCAIRNPFHYAVITVYTRQKGAVPVVSIYDQNKRRPNTFVGPLVATATFQSTHNDRIYYFGYRYRFDGPNLIAGHSYLVSVARNNKGIVAYVPFGTDGRRPWYWTITQEPAGPPPVIH</sequence>